<dbReference type="InterPro" id="IPR051596">
    <property type="entry name" value="Caulimoviridae_Movement"/>
</dbReference>
<dbReference type="Pfam" id="PF01107">
    <property type="entry name" value="MP"/>
    <property type="match status" value="1"/>
</dbReference>
<feature type="compositionally biased region" description="Low complexity" evidence="1">
    <location>
        <begin position="1"/>
        <end position="15"/>
    </location>
</feature>
<feature type="compositionally biased region" description="Basic and acidic residues" evidence="1">
    <location>
        <begin position="16"/>
        <end position="32"/>
    </location>
</feature>
<evidence type="ECO:0000313" key="3">
    <source>
        <dbReference type="Proteomes" id="UP001420932"/>
    </source>
</evidence>
<dbReference type="PANTHER" id="PTHR47599">
    <property type="entry name" value="CELL-TO-CELL MOVEMENT PROTEIN"/>
    <property type="match status" value="1"/>
</dbReference>
<dbReference type="AlphaFoldDB" id="A0AAP0KZD9"/>
<gene>
    <name evidence="2" type="ORF">Syun_007963</name>
</gene>
<dbReference type="InterPro" id="IPR028919">
    <property type="entry name" value="Viral_movement"/>
</dbReference>
<protein>
    <submittedName>
        <fullName evidence="2">Uncharacterized protein</fullName>
    </submittedName>
</protein>
<evidence type="ECO:0000256" key="1">
    <source>
        <dbReference type="SAM" id="MobiDB-lite"/>
    </source>
</evidence>
<sequence>MGSVMKSSSSKNKSMMRSEENSNQESEKHLNDWKLPNIPNHKIYKQGLLGTFRSPKDYEIHTVEQTIPLGAPTNGVTSLIKGLRLHKGRGKYSYLHLGLIQVGIKPIRSLGPDKSILLCLRDDRFLNFDDSLLAAVESDLCDGPFYFNYFPNFCVSLDDPHIYDVLTLNIQANGFNLKEKSLPMILVFRVSYKLLASAFSTKYIGPISGRGKTNVVQGNSGSILKVLKWNEIQFPEHWRVVETEKKA</sequence>
<comment type="caution">
    <text evidence="2">The sequence shown here is derived from an EMBL/GenBank/DDBJ whole genome shotgun (WGS) entry which is preliminary data.</text>
</comment>
<evidence type="ECO:0000313" key="2">
    <source>
        <dbReference type="EMBL" id="KAK9161622.1"/>
    </source>
</evidence>
<keyword evidence="3" id="KW-1185">Reference proteome</keyword>
<dbReference type="Proteomes" id="UP001420932">
    <property type="component" value="Unassembled WGS sequence"/>
</dbReference>
<name>A0AAP0KZD9_9MAGN</name>
<dbReference type="PANTHER" id="PTHR47599:SF4">
    <property type="entry name" value="POLYPROTEIN"/>
    <property type="match status" value="1"/>
</dbReference>
<feature type="region of interest" description="Disordered" evidence="1">
    <location>
        <begin position="1"/>
        <end position="34"/>
    </location>
</feature>
<proteinExistence type="predicted"/>
<accession>A0AAP0KZD9</accession>
<dbReference type="EMBL" id="JBBNAF010000003">
    <property type="protein sequence ID" value="KAK9161622.1"/>
    <property type="molecule type" value="Genomic_DNA"/>
</dbReference>
<reference evidence="2 3" key="1">
    <citation type="submission" date="2024-01" db="EMBL/GenBank/DDBJ databases">
        <title>Genome assemblies of Stephania.</title>
        <authorList>
            <person name="Yang L."/>
        </authorList>
    </citation>
    <scope>NUCLEOTIDE SEQUENCE [LARGE SCALE GENOMIC DNA]</scope>
    <source>
        <strain evidence="2">YNDBR</strain>
        <tissue evidence="2">Leaf</tissue>
    </source>
</reference>
<organism evidence="2 3">
    <name type="scientific">Stephania yunnanensis</name>
    <dbReference type="NCBI Taxonomy" id="152371"/>
    <lineage>
        <taxon>Eukaryota</taxon>
        <taxon>Viridiplantae</taxon>
        <taxon>Streptophyta</taxon>
        <taxon>Embryophyta</taxon>
        <taxon>Tracheophyta</taxon>
        <taxon>Spermatophyta</taxon>
        <taxon>Magnoliopsida</taxon>
        <taxon>Ranunculales</taxon>
        <taxon>Menispermaceae</taxon>
        <taxon>Menispermoideae</taxon>
        <taxon>Cissampelideae</taxon>
        <taxon>Stephania</taxon>
    </lineage>
</organism>